<organism evidence="1">
    <name type="scientific">Arundo donax</name>
    <name type="common">Giant reed</name>
    <name type="synonym">Donax arundinaceus</name>
    <dbReference type="NCBI Taxonomy" id="35708"/>
    <lineage>
        <taxon>Eukaryota</taxon>
        <taxon>Viridiplantae</taxon>
        <taxon>Streptophyta</taxon>
        <taxon>Embryophyta</taxon>
        <taxon>Tracheophyta</taxon>
        <taxon>Spermatophyta</taxon>
        <taxon>Magnoliopsida</taxon>
        <taxon>Liliopsida</taxon>
        <taxon>Poales</taxon>
        <taxon>Poaceae</taxon>
        <taxon>PACMAD clade</taxon>
        <taxon>Arundinoideae</taxon>
        <taxon>Arundineae</taxon>
        <taxon>Arundo</taxon>
    </lineage>
</organism>
<proteinExistence type="predicted"/>
<accession>A0A0A9AC88</accession>
<evidence type="ECO:0000313" key="1">
    <source>
        <dbReference type="EMBL" id="JAD48726.1"/>
    </source>
</evidence>
<protein>
    <submittedName>
        <fullName evidence="1">Uncharacterized protein</fullName>
    </submittedName>
</protein>
<dbReference type="EMBL" id="GBRH01249169">
    <property type="protein sequence ID" value="JAD48726.1"/>
    <property type="molecule type" value="Transcribed_RNA"/>
</dbReference>
<reference evidence="1" key="2">
    <citation type="journal article" date="2015" name="Data Brief">
        <title>Shoot transcriptome of the giant reed, Arundo donax.</title>
        <authorList>
            <person name="Barrero R.A."/>
            <person name="Guerrero F.D."/>
            <person name="Moolhuijzen P."/>
            <person name="Goolsby J.A."/>
            <person name="Tidwell J."/>
            <person name="Bellgard S.E."/>
            <person name="Bellgard M.I."/>
        </authorList>
    </citation>
    <scope>NUCLEOTIDE SEQUENCE</scope>
    <source>
        <tissue evidence="1">Shoot tissue taken approximately 20 cm above the soil surface</tissue>
    </source>
</reference>
<reference evidence="1" key="1">
    <citation type="submission" date="2014-09" db="EMBL/GenBank/DDBJ databases">
        <authorList>
            <person name="Magalhaes I.L.F."/>
            <person name="Oliveira U."/>
            <person name="Santos F.R."/>
            <person name="Vidigal T.H.D.A."/>
            <person name="Brescovit A.D."/>
            <person name="Santos A.J."/>
        </authorList>
    </citation>
    <scope>NUCLEOTIDE SEQUENCE</scope>
    <source>
        <tissue evidence="1">Shoot tissue taken approximately 20 cm above the soil surface</tissue>
    </source>
</reference>
<name>A0A0A9AC88_ARUDO</name>
<sequence>MITLLFCRTASTELLHWKAWVRGS</sequence>
<dbReference type="AlphaFoldDB" id="A0A0A9AC88"/>